<evidence type="ECO:0000313" key="1">
    <source>
        <dbReference type="EMBL" id="MDQ0167496.1"/>
    </source>
</evidence>
<accession>A0ABT9W2L6</accession>
<reference evidence="1 2" key="1">
    <citation type="submission" date="2023-07" db="EMBL/GenBank/DDBJ databases">
        <title>Genomic Encyclopedia of Type Strains, Phase IV (KMG-IV): sequencing the most valuable type-strain genomes for metagenomic binning, comparative biology and taxonomic classification.</title>
        <authorList>
            <person name="Goeker M."/>
        </authorList>
    </citation>
    <scope>NUCLEOTIDE SEQUENCE [LARGE SCALE GENOMIC DNA]</scope>
    <source>
        <strain evidence="1 2">DSM 12751</strain>
    </source>
</reference>
<dbReference type="EMBL" id="JAUSTY010000016">
    <property type="protein sequence ID" value="MDQ0167496.1"/>
    <property type="molecule type" value="Genomic_DNA"/>
</dbReference>
<gene>
    <name evidence="1" type="ORF">J2S11_003421</name>
</gene>
<keyword evidence="2" id="KW-1185">Reference proteome</keyword>
<proteinExistence type="predicted"/>
<dbReference type="Proteomes" id="UP001235840">
    <property type="component" value="Unassembled WGS sequence"/>
</dbReference>
<protein>
    <submittedName>
        <fullName evidence="1">Uncharacterized protein</fullName>
    </submittedName>
</protein>
<dbReference type="RefSeq" id="WP_307396446.1">
    <property type="nucleotide sequence ID" value="NZ_BAAADK010000001.1"/>
</dbReference>
<name>A0ABT9W2L6_9BACI</name>
<organism evidence="1 2">
    <name type="scientific">Caldalkalibacillus horti</name>
    <dbReference type="NCBI Taxonomy" id="77523"/>
    <lineage>
        <taxon>Bacteria</taxon>
        <taxon>Bacillati</taxon>
        <taxon>Bacillota</taxon>
        <taxon>Bacilli</taxon>
        <taxon>Bacillales</taxon>
        <taxon>Bacillaceae</taxon>
        <taxon>Caldalkalibacillus</taxon>
    </lineage>
</organism>
<comment type="caution">
    <text evidence="1">The sequence shown here is derived from an EMBL/GenBank/DDBJ whole genome shotgun (WGS) entry which is preliminary data.</text>
</comment>
<evidence type="ECO:0000313" key="2">
    <source>
        <dbReference type="Proteomes" id="UP001235840"/>
    </source>
</evidence>
<sequence>MIYHKLQGKWTFLTVYLFSVVMINDGRAFNNFSTSTMYDAFISIFFRALVIACQLFEKALDLFDGDEKLLNKYWELIRPTDGAKRASSNGHG</sequence>